<evidence type="ECO:0000313" key="1">
    <source>
        <dbReference type="EMBL" id="ERG94494.1"/>
    </source>
</evidence>
<evidence type="ECO:0000313" key="2">
    <source>
        <dbReference type="Proteomes" id="UP000030710"/>
    </source>
</evidence>
<name>U1MVR5_9EURY</name>
<proteinExistence type="predicted"/>
<reference evidence="1 2" key="1">
    <citation type="journal article" date="2013" name="PLoS ONE">
        <title>Assembly-driven community genomics of a hypersaline microbial ecosystem.</title>
        <authorList>
            <person name="Podell S."/>
            <person name="Ugalde J.A."/>
            <person name="Narasingarao P."/>
            <person name="Banfield J.F."/>
            <person name="Heidelberg K.B."/>
            <person name="Allen E.E."/>
        </authorList>
    </citation>
    <scope>NUCLEOTIDE SEQUENCE [LARGE SCALE GENOMIC DNA]</scope>
    <source>
        <strain evidence="2">J07HQW2</strain>
    </source>
</reference>
<protein>
    <submittedName>
        <fullName evidence="1">Uncharacterized protein</fullName>
    </submittedName>
</protein>
<gene>
    <name evidence="1" type="ORF">J07HQW2_00928</name>
</gene>
<dbReference type="EMBL" id="KE356561">
    <property type="protein sequence ID" value="ERG94494.1"/>
    <property type="molecule type" value="Genomic_DNA"/>
</dbReference>
<sequence length="159" mass="16904">MAVSRPKPSNQAVIEPTLVTGRVGVGSETDPMQCSALPCPARLLASTSKSVEVCWSSRGKPNPPLEAHIRPKIREESSPGGRGFGLALPAPAVQSCPTTLHSPRHSPRTLHRFSPCQGSVGWGGMGLNCNPAISSPLLLLTLRIPPSSRRGGCQSNYWY</sequence>
<dbReference type="Proteomes" id="UP000030710">
    <property type="component" value="Unassembled WGS sequence"/>
</dbReference>
<dbReference type="AlphaFoldDB" id="U1MVR5"/>
<dbReference type="HOGENOM" id="CLU_1656845_0_0_2"/>
<accession>U1MVR5</accession>
<organism evidence="1 2">
    <name type="scientific">Haloquadratum walsbyi J07HQW2</name>
    <dbReference type="NCBI Taxonomy" id="1238425"/>
    <lineage>
        <taxon>Archaea</taxon>
        <taxon>Methanobacteriati</taxon>
        <taxon>Methanobacteriota</taxon>
        <taxon>Stenosarchaea group</taxon>
        <taxon>Halobacteria</taxon>
        <taxon>Halobacteriales</taxon>
        <taxon>Haloferacaceae</taxon>
        <taxon>Haloquadratum</taxon>
    </lineage>
</organism>